<dbReference type="Proteomes" id="UP000636479">
    <property type="component" value="Unassembled WGS sequence"/>
</dbReference>
<dbReference type="PANTHER" id="PTHR21310:SF51">
    <property type="entry name" value="AMINOGLYCOSIDE PHOSPHOTRANSFERASE DOMAIN-CONTAINING PROTEIN"/>
    <property type="match status" value="1"/>
</dbReference>
<keyword evidence="4" id="KW-1185">Reference proteome</keyword>
<dbReference type="OrthoDB" id="10003767at2759"/>
<comment type="caution">
    <text evidence="3">The sequence shown here is derived from an EMBL/GenBank/DDBJ whole genome shotgun (WGS) entry which is preliminary data.</text>
</comment>
<accession>A0A8H6SYD0</accession>
<dbReference type="GeneID" id="59344852"/>
<protein>
    <recommendedName>
        <fullName evidence="2">Aminoglycoside phosphotransferase domain-containing protein</fullName>
    </recommendedName>
</protein>
<name>A0A8H6SYD0_9AGAR</name>
<evidence type="ECO:0000259" key="2">
    <source>
        <dbReference type="Pfam" id="PF01636"/>
    </source>
</evidence>
<dbReference type="InterPro" id="IPR011009">
    <property type="entry name" value="Kinase-like_dom_sf"/>
</dbReference>
<evidence type="ECO:0000313" key="3">
    <source>
        <dbReference type="EMBL" id="KAF7307609.1"/>
    </source>
</evidence>
<proteinExistence type="predicted"/>
<dbReference type="PANTHER" id="PTHR21310">
    <property type="entry name" value="AMINOGLYCOSIDE PHOSPHOTRANSFERASE-RELATED-RELATED"/>
    <property type="match status" value="1"/>
</dbReference>
<feature type="region of interest" description="Disordered" evidence="1">
    <location>
        <begin position="1"/>
        <end position="21"/>
    </location>
</feature>
<dbReference type="Gene3D" id="3.30.200.20">
    <property type="entry name" value="Phosphorylase Kinase, domain 1"/>
    <property type="match status" value="1"/>
</dbReference>
<gene>
    <name evidence="3" type="ORF">MIND_00556100</name>
</gene>
<dbReference type="RefSeq" id="XP_037222628.1">
    <property type="nucleotide sequence ID" value="XM_037362336.1"/>
</dbReference>
<dbReference type="Gene3D" id="3.90.1200.10">
    <property type="match status" value="1"/>
</dbReference>
<evidence type="ECO:0000313" key="4">
    <source>
        <dbReference type="Proteomes" id="UP000636479"/>
    </source>
</evidence>
<dbReference type="InterPro" id="IPR002575">
    <property type="entry name" value="Aminoglycoside_PTrfase"/>
</dbReference>
<dbReference type="InterPro" id="IPR051678">
    <property type="entry name" value="AGP_Transferase"/>
</dbReference>
<dbReference type="EMBL" id="JACAZF010000004">
    <property type="protein sequence ID" value="KAF7307609.1"/>
    <property type="molecule type" value="Genomic_DNA"/>
</dbReference>
<dbReference type="SUPFAM" id="SSF56112">
    <property type="entry name" value="Protein kinase-like (PK-like)"/>
    <property type="match status" value="1"/>
</dbReference>
<sequence>MGSSPPTSSSSDAESEDENEEFGRLLNIKSDDFLALGEKILHDILKITFTSTSESRIIDKCFGSFNIVHILEFDGEHKIVIRVPITGKSGSLEGVACQAIESQVQTMRHIRANTTIPIPEVYCFDGTDNNEISAPYIAMAYIPGVNVGKMWFNNDGGVEERRLKILSQLAGFSCQLGKLRFEAIGSLLPPLPSENTMSSIGPCFDWVQPEEDPDDVGVTSFGPFSTSDSWLRHSWTPTIRNPKDHYGIACSKILEAMFPHLPQTPPHYTLTMPDFDSQNVMVDDDGNVTGLIDWDNAQTMPDYLGFARFPGWITRDWDPLMYHWPHSDRENSPEELHRYRQHYFREMKTILAATGSKDYHLTEKSHIFEAFYIAIANRQHTIPICVKFVEEVIRALPEGNAFDNLDWKPLGVLLDIAYGELEEEPWLQLQTGLERLMALSE</sequence>
<feature type="domain" description="Aminoglycoside phosphotransferase" evidence="2">
    <location>
        <begin position="99"/>
        <end position="301"/>
    </location>
</feature>
<dbReference type="AlphaFoldDB" id="A0A8H6SYD0"/>
<dbReference type="Pfam" id="PF01636">
    <property type="entry name" value="APH"/>
    <property type="match status" value="1"/>
</dbReference>
<feature type="compositionally biased region" description="Low complexity" evidence="1">
    <location>
        <begin position="1"/>
        <end position="12"/>
    </location>
</feature>
<evidence type="ECO:0000256" key="1">
    <source>
        <dbReference type="SAM" id="MobiDB-lite"/>
    </source>
</evidence>
<organism evidence="3 4">
    <name type="scientific">Mycena indigotica</name>
    <dbReference type="NCBI Taxonomy" id="2126181"/>
    <lineage>
        <taxon>Eukaryota</taxon>
        <taxon>Fungi</taxon>
        <taxon>Dikarya</taxon>
        <taxon>Basidiomycota</taxon>
        <taxon>Agaricomycotina</taxon>
        <taxon>Agaricomycetes</taxon>
        <taxon>Agaricomycetidae</taxon>
        <taxon>Agaricales</taxon>
        <taxon>Marasmiineae</taxon>
        <taxon>Mycenaceae</taxon>
        <taxon>Mycena</taxon>
    </lineage>
</organism>
<reference evidence="3" key="1">
    <citation type="submission" date="2020-05" db="EMBL/GenBank/DDBJ databases">
        <title>Mycena genomes resolve the evolution of fungal bioluminescence.</title>
        <authorList>
            <person name="Tsai I.J."/>
        </authorList>
    </citation>
    <scope>NUCLEOTIDE SEQUENCE</scope>
    <source>
        <strain evidence="3">171206Taipei</strain>
    </source>
</reference>